<evidence type="ECO:0000256" key="5">
    <source>
        <dbReference type="RuleBase" id="RU003513"/>
    </source>
</evidence>
<evidence type="ECO:0000256" key="4">
    <source>
        <dbReference type="ARBA" id="ARBA00079400"/>
    </source>
</evidence>
<evidence type="ECO:0000313" key="7">
    <source>
        <dbReference type="EMBL" id="OWZ84594.1"/>
    </source>
</evidence>
<dbReference type="CDD" id="cd03786">
    <property type="entry name" value="GTB_UDP-GlcNAc_2-Epimerase"/>
    <property type="match status" value="1"/>
</dbReference>
<dbReference type="PANTHER" id="PTHR43174:SF2">
    <property type="entry name" value="UDP-N-ACETYLGLUCOSAMINE 2-EPIMERASE"/>
    <property type="match status" value="1"/>
</dbReference>
<dbReference type="GO" id="GO:0008761">
    <property type="term" value="F:UDP-N-acetylglucosamine 2-epimerase activity"/>
    <property type="evidence" value="ECO:0007669"/>
    <property type="project" value="UniProtKB-EC"/>
</dbReference>
<dbReference type="PANTHER" id="PTHR43174">
    <property type="entry name" value="UDP-N-ACETYLGLUCOSAMINE 2-EPIMERASE"/>
    <property type="match status" value="1"/>
</dbReference>
<accession>A0A226C1X2</accession>
<dbReference type="Proteomes" id="UP000214588">
    <property type="component" value="Unassembled WGS sequence"/>
</dbReference>
<dbReference type="NCBIfam" id="TIGR00236">
    <property type="entry name" value="wecB"/>
    <property type="match status" value="1"/>
</dbReference>
<dbReference type="InterPro" id="IPR003331">
    <property type="entry name" value="UDP_GlcNAc_Epimerase_2_dom"/>
</dbReference>
<dbReference type="AlphaFoldDB" id="A0A226C1X2"/>
<comment type="caution">
    <text evidence="7">The sequence shown here is derived from an EMBL/GenBank/DDBJ whole genome shotgun (WGS) entry which is preliminary data.</text>
</comment>
<evidence type="ECO:0000256" key="1">
    <source>
        <dbReference type="ARBA" id="ARBA00023235"/>
    </source>
</evidence>
<dbReference type="FunFam" id="3.40.50.2000:FF:000043">
    <property type="entry name" value="UDP-N-acetylglucosamine 2-epimerase"/>
    <property type="match status" value="1"/>
</dbReference>
<sequence>MTHRIVSVFGTRPEAIKMAPLVNAIDNSRNLDSSVVVTAQHREMLDQVLELFQIKPDKDLDVMKKRQSLSEITTNVLLKMDEVISSEKPDLLLVHGDTSTTFTAALSAYYNKVPIGHVEAGLRTGDKYAPFPEEMNRNLVGSLADLHFAPTVGARDNLLSEGIPTDNIFVTGNTVVDALKTSVQSDYKFSDEKLANLALPSLTSDNDTKLVTLEVHRRENLGEPIENIFKGVKKLVDDFPEIFVLFPVHRNPAVREPAERILGNHERIILTDPLATRDFHNLIARSYMILTDSGGIQEEAPSFGVPVLVLRNKTERIEGLRQGTILLTGNETDRVYKDASRLLTDGEFYNTMKNRQNPYGDGNASKRIVDAIDYFFKNIDTRPKDYLVTGQD</sequence>
<protein>
    <recommendedName>
        <fullName evidence="3">UDP-N-acetylglucosamine 2-epimerase (non-hydrolyzing)</fullName>
        <ecNumber evidence="3">5.1.3.14</ecNumber>
    </recommendedName>
    <alternativeName>
        <fullName evidence="4">UDP-GlcNAc-2-epimerase</fullName>
    </alternativeName>
</protein>
<evidence type="ECO:0000256" key="3">
    <source>
        <dbReference type="ARBA" id="ARBA00038858"/>
    </source>
</evidence>
<dbReference type="Pfam" id="PF02350">
    <property type="entry name" value="Epimerase_2"/>
    <property type="match status" value="1"/>
</dbReference>
<keyword evidence="8" id="KW-1185">Reference proteome</keyword>
<name>A0A226C1X2_9FIRM</name>
<feature type="domain" description="UDP-N-acetylglucosamine 2-epimerase" evidence="6">
    <location>
        <begin position="24"/>
        <end position="372"/>
    </location>
</feature>
<gene>
    <name evidence="7" type="ORF">CDO51_02205</name>
</gene>
<dbReference type="EC" id="5.1.3.14" evidence="3"/>
<dbReference type="OrthoDB" id="9803238at2"/>
<dbReference type="EMBL" id="NIQC01000003">
    <property type="protein sequence ID" value="OWZ84594.1"/>
    <property type="molecule type" value="Genomic_DNA"/>
</dbReference>
<keyword evidence="1 5" id="KW-0413">Isomerase</keyword>
<dbReference type="RefSeq" id="WP_089022664.1">
    <property type="nucleotide sequence ID" value="NZ_NIQC01000003.1"/>
</dbReference>
<dbReference type="InterPro" id="IPR029767">
    <property type="entry name" value="WecB-like"/>
</dbReference>
<reference evidence="7 8" key="1">
    <citation type="submission" date="2017-06" db="EMBL/GenBank/DDBJ databases">
        <title>Draft Genome Sequence of Natranaerobius trueperi halophilic, alkalithermophilic bacteria from soda lakes.</title>
        <authorList>
            <person name="Zhao B."/>
        </authorList>
    </citation>
    <scope>NUCLEOTIDE SEQUENCE [LARGE SCALE GENOMIC DNA]</scope>
    <source>
        <strain evidence="7 8">DSM 18760</strain>
    </source>
</reference>
<evidence type="ECO:0000259" key="6">
    <source>
        <dbReference type="Pfam" id="PF02350"/>
    </source>
</evidence>
<proteinExistence type="inferred from homology"/>
<organism evidence="7 8">
    <name type="scientific">Natranaerobius trueperi</name>
    <dbReference type="NCBI Taxonomy" id="759412"/>
    <lineage>
        <taxon>Bacteria</taxon>
        <taxon>Bacillati</taxon>
        <taxon>Bacillota</taxon>
        <taxon>Clostridia</taxon>
        <taxon>Natranaerobiales</taxon>
        <taxon>Natranaerobiaceae</taxon>
        <taxon>Natranaerobius</taxon>
    </lineage>
</organism>
<dbReference type="Gene3D" id="3.40.50.2000">
    <property type="entry name" value="Glycogen Phosphorylase B"/>
    <property type="match status" value="2"/>
</dbReference>
<comment type="similarity">
    <text evidence="2 5">Belongs to the UDP-N-acetylglucosamine 2-epimerase family.</text>
</comment>
<evidence type="ECO:0000313" key="8">
    <source>
        <dbReference type="Proteomes" id="UP000214588"/>
    </source>
</evidence>
<dbReference type="SUPFAM" id="SSF53756">
    <property type="entry name" value="UDP-Glycosyltransferase/glycogen phosphorylase"/>
    <property type="match status" value="1"/>
</dbReference>
<evidence type="ECO:0000256" key="2">
    <source>
        <dbReference type="ARBA" id="ARBA00038209"/>
    </source>
</evidence>